<keyword evidence="1" id="KW-0472">Membrane</keyword>
<dbReference type="EMBL" id="UINC01080908">
    <property type="protein sequence ID" value="SVC24287.1"/>
    <property type="molecule type" value="Genomic_DNA"/>
</dbReference>
<dbReference type="AlphaFoldDB" id="A0A382KMZ2"/>
<evidence type="ECO:0000313" key="2">
    <source>
        <dbReference type="EMBL" id="SVC24287.1"/>
    </source>
</evidence>
<organism evidence="2">
    <name type="scientific">marine metagenome</name>
    <dbReference type="NCBI Taxonomy" id="408172"/>
    <lineage>
        <taxon>unclassified sequences</taxon>
        <taxon>metagenomes</taxon>
        <taxon>ecological metagenomes</taxon>
    </lineage>
</organism>
<evidence type="ECO:0000256" key="1">
    <source>
        <dbReference type="SAM" id="Phobius"/>
    </source>
</evidence>
<accession>A0A382KMZ2</accession>
<keyword evidence="1" id="KW-1133">Transmembrane helix</keyword>
<name>A0A382KMZ2_9ZZZZ</name>
<proteinExistence type="predicted"/>
<sequence length="34" mass="3522">MTLSNTYDKSDVIFGIVLMGGTGILIGLVIHSGV</sequence>
<gene>
    <name evidence="2" type="ORF">METZ01_LOCUS277141</name>
</gene>
<keyword evidence="1" id="KW-0812">Transmembrane</keyword>
<feature type="non-terminal residue" evidence="2">
    <location>
        <position position="34"/>
    </location>
</feature>
<protein>
    <submittedName>
        <fullName evidence="2">Uncharacterized protein</fullName>
    </submittedName>
</protein>
<feature type="transmembrane region" description="Helical" evidence="1">
    <location>
        <begin position="12"/>
        <end position="30"/>
    </location>
</feature>
<reference evidence="2" key="1">
    <citation type="submission" date="2018-05" db="EMBL/GenBank/DDBJ databases">
        <authorList>
            <person name="Lanie J.A."/>
            <person name="Ng W.-L."/>
            <person name="Kazmierczak K.M."/>
            <person name="Andrzejewski T.M."/>
            <person name="Davidsen T.M."/>
            <person name="Wayne K.J."/>
            <person name="Tettelin H."/>
            <person name="Glass J.I."/>
            <person name="Rusch D."/>
            <person name="Podicherti R."/>
            <person name="Tsui H.-C.T."/>
            <person name="Winkler M.E."/>
        </authorList>
    </citation>
    <scope>NUCLEOTIDE SEQUENCE</scope>
</reference>